<gene>
    <name evidence="3" type="ORF">UFOPK3444_01287</name>
</gene>
<protein>
    <submittedName>
        <fullName evidence="3">Unannotated protein</fullName>
    </submittedName>
</protein>
<dbReference type="Pfam" id="PF02775">
    <property type="entry name" value="TPP_enzyme_C"/>
    <property type="match status" value="1"/>
</dbReference>
<dbReference type="InterPro" id="IPR011766">
    <property type="entry name" value="TPP_enzyme_TPP-bd"/>
</dbReference>
<dbReference type="GO" id="GO:0003824">
    <property type="term" value="F:catalytic activity"/>
    <property type="evidence" value="ECO:0007669"/>
    <property type="project" value="InterPro"/>
</dbReference>
<dbReference type="SUPFAM" id="SSF52467">
    <property type="entry name" value="DHS-like NAD/FAD-binding domain"/>
    <property type="match status" value="1"/>
</dbReference>
<proteinExistence type="predicted"/>
<accession>A0A6J7EFG4</accession>
<dbReference type="Gene3D" id="3.40.50.970">
    <property type="match status" value="1"/>
</dbReference>
<dbReference type="Pfam" id="PF16582">
    <property type="entry name" value="TPP_enzyme_M_2"/>
    <property type="match status" value="1"/>
</dbReference>
<dbReference type="SUPFAM" id="SSF52518">
    <property type="entry name" value="Thiamin diphosphate-binding fold (THDP-binding)"/>
    <property type="match status" value="1"/>
</dbReference>
<sequence>MAGRDTHDAVPSSVLALLAESNRPLAICGRDERGHGAEVATWCAKAGIPMIADPLAQSNRGTTTTTVAAWDALVRDEAWRVGQAPDLVLRTGDLPTSKPLRAWLAQLAAAGVPVVQFDPERSLRDPISATSTRVPAPVTDINPLQLVTCEASWLESWLESGSRATRAIDTLLGTVSSSTLSEPGVIRASCQTLQADTTLMIAASMPVRDLETFHLGKTGPVCVANRGANGIDGTIATAAGYAAATHAPTVLICGDVTFAHDVAGLAAARESASPLLIMVLDNGGGAIFDYLPISQQESVYERFVFTPPQLDFSAAAQTWGIPFIEITSTEALTDELTSVENLQGPRLALIRVGRYDAQELRTAIWAAVAASIAE</sequence>
<dbReference type="PANTHER" id="PTHR42916:SF1">
    <property type="entry name" value="PROTEIN PHYLLO, CHLOROPLASTIC"/>
    <property type="match status" value="1"/>
</dbReference>
<organism evidence="3">
    <name type="scientific">freshwater metagenome</name>
    <dbReference type="NCBI Taxonomy" id="449393"/>
    <lineage>
        <taxon>unclassified sequences</taxon>
        <taxon>metagenomes</taxon>
        <taxon>ecological metagenomes</taxon>
    </lineage>
</organism>
<feature type="domain" description="Thiamine pyrophosphate enzyme TPP-binding" evidence="1">
    <location>
        <begin position="234"/>
        <end position="345"/>
    </location>
</feature>
<dbReference type="InterPro" id="IPR032264">
    <property type="entry name" value="MenD_middle"/>
</dbReference>
<evidence type="ECO:0000259" key="2">
    <source>
        <dbReference type="Pfam" id="PF16582"/>
    </source>
</evidence>
<feature type="domain" description="Menaquinone biosynthesis protein MenD middle" evidence="2">
    <location>
        <begin position="23"/>
        <end position="200"/>
    </location>
</feature>
<reference evidence="3" key="1">
    <citation type="submission" date="2020-05" db="EMBL/GenBank/DDBJ databases">
        <authorList>
            <person name="Chiriac C."/>
            <person name="Salcher M."/>
            <person name="Ghai R."/>
            <person name="Kavagutti S V."/>
        </authorList>
    </citation>
    <scope>NUCLEOTIDE SEQUENCE</scope>
</reference>
<dbReference type="Gene3D" id="3.40.50.1220">
    <property type="entry name" value="TPP-binding domain"/>
    <property type="match status" value="1"/>
</dbReference>
<dbReference type="InterPro" id="IPR029061">
    <property type="entry name" value="THDP-binding"/>
</dbReference>
<name>A0A6J7EFG4_9ZZZZ</name>
<dbReference type="PANTHER" id="PTHR42916">
    <property type="entry name" value="2-SUCCINYL-5-ENOLPYRUVYL-6-HYDROXY-3-CYCLOHEXENE-1-CARBOXYLATE SYNTHASE"/>
    <property type="match status" value="1"/>
</dbReference>
<dbReference type="EMBL" id="CAFBLU010000026">
    <property type="protein sequence ID" value="CAB4879764.1"/>
    <property type="molecule type" value="Genomic_DNA"/>
</dbReference>
<dbReference type="GO" id="GO:0030976">
    <property type="term" value="F:thiamine pyrophosphate binding"/>
    <property type="evidence" value="ECO:0007669"/>
    <property type="project" value="InterPro"/>
</dbReference>
<dbReference type="AlphaFoldDB" id="A0A6J7EFG4"/>
<evidence type="ECO:0000259" key="1">
    <source>
        <dbReference type="Pfam" id="PF02775"/>
    </source>
</evidence>
<evidence type="ECO:0000313" key="3">
    <source>
        <dbReference type="EMBL" id="CAB4879764.1"/>
    </source>
</evidence>
<dbReference type="InterPro" id="IPR029035">
    <property type="entry name" value="DHS-like_NAD/FAD-binding_dom"/>
</dbReference>